<dbReference type="Proteomes" id="UP000240883">
    <property type="component" value="Unassembled WGS sequence"/>
</dbReference>
<sequence>MLLSASPSDRGCGFDVFMHAARGHWHPLHEKKNMCLSLSSYNRPHCPASPAADLAPWASILFLLHPSTAQGVVALPLPFAQLFTPYSRPHLASNPRRSTRRRRSDQHHHPLTPARSRFLTWALRGPTCGTLCSALQLNVSAPCATRHRDMKLFSLYRHTLLHPGTAAPCHCAHSLWPCPGQSKA</sequence>
<evidence type="ECO:0000313" key="3">
    <source>
        <dbReference type="Proteomes" id="UP000240883"/>
    </source>
</evidence>
<feature type="compositionally biased region" description="Basic residues" evidence="1">
    <location>
        <begin position="97"/>
        <end position="110"/>
    </location>
</feature>
<feature type="region of interest" description="Disordered" evidence="1">
    <location>
        <begin position="90"/>
        <end position="110"/>
    </location>
</feature>
<gene>
    <name evidence="2" type="ORF">BS50DRAFT_390078</name>
</gene>
<dbReference type="EMBL" id="KZ678135">
    <property type="protein sequence ID" value="PSN67358.1"/>
    <property type="molecule type" value="Genomic_DNA"/>
</dbReference>
<evidence type="ECO:0000256" key="1">
    <source>
        <dbReference type="SAM" id="MobiDB-lite"/>
    </source>
</evidence>
<evidence type="ECO:0000313" key="2">
    <source>
        <dbReference type="EMBL" id="PSN67358.1"/>
    </source>
</evidence>
<keyword evidence="3" id="KW-1185">Reference proteome</keyword>
<organism evidence="2 3">
    <name type="scientific">Corynespora cassiicola Philippines</name>
    <dbReference type="NCBI Taxonomy" id="1448308"/>
    <lineage>
        <taxon>Eukaryota</taxon>
        <taxon>Fungi</taxon>
        <taxon>Dikarya</taxon>
        <taxon>Ascomycota</taxon>
        <taxon>Pezizomycotina</taxon>
        <taxon>Dothideomycetes</taxon>
        <taxon>Pleosporomycetidae</taxon>
        <taxon>Pleosporales</taxon>
        <taxon>Corynesporascaceae</taxon>
        <taxon>Corynespora</taxon>
    </lineage>
</organism>
<name>A0A2T2NQJ8_CORCC</name>
<protein>
    <submittedName>
        <fullName evidence="2">Uncharacterized protein</fullName>
    </submittedName>
</protein>
<proteinExistence type="predicted"/>
<reference evidence="2 3" key="1">
    <citation type="journal article" date="2018" name="Front. Microbiol.">
        <title>Genome-Wide Analysis of Corynespora cassiicola Leaf Fall Disease Putative Effectors.</title>
        <authorList>
            <person name="Lopez D."/>
            <person name="Ribeiro S."/>
            <person name="Label P."/>
            <person name="Fumanal B."/>
            <person name="Venisse J.S."/>
            <person name="Kohler A."/>
            <person name="de Oliveira R.R."/>
            <person name="Labutti K."/>
            <person name="Lipzen A."/>
            <person name="Lail K."/>
            <person name="Bauer D."/>
            <person name="Ohm R.A."/>
            <person name="Barry K.W."/>
            <person name="Spatafora J."/>
            <person name="Grigoriev I.V."/>
            <person name="Martin F.M."/>
            <person name="Pujade-Renaud V."/>
        </authorList>
    </citation>
    <scope>NUCLEOTIDE SEQUENCE [LARGE SCALE GENOMIC DNA]</scope>
    <source>
        <strain evidence="2 3">Philippines</strain>
    </source>
</reference>
<accession>A0A2T2NQJ8</accession>
<dbReference type="AlphaFoldDB" id="A0A2T2NQJ8"/>